<dbReference type="OrthoDB" id="2019572at2759"/>
<feature type="compositionally biased region" description="Low complexity" evidence="1">
    <location>
        <begin position="274"/>
        <end position="285"/>
    </location>
</feature>
<evidence type="ECO:0000256" key="1">
    <source>
        <dbReference type="SAM" id="MobiDB-lite"/>
    </source>
</evidence>
<accession>A0A4P9WC48</accession>
<evidence type="ECO:0000313" key="3">
    <source>
        <dbReference type="Proteomes" id="UP000269721"/>
    </source>
</evidence>
<reference evidence="3" key="1">
    <citation type="journal article" date="2018" name="Nat. Microbiol.">
        <title>Leveraging single-cell genomics to expand the fungal tree of life.</title>
        <authorList>
            <person name="Ahrendt S.R."/>
            <person name="Quandt C.A."/>
            <person name="Ciobanu D."/>
            <person name="Clum A."/>
            <person name="Salamov A."/>
            <person name="Andreopoulos B."/>
            <person name="Cheng J.F."/>
            <person name="Woyke T."/>
            <person name="Pelin A."/>
            <person name="Henrissat B."/>
            <person name="Reynolds N.K."/>
            <person name="Benny G.L."/>
            <person name="Smith M.E."/>
            <person name="James T.Y."/>
            <person name="Grigoriev I.V."/>
        </authorList>
    </citation>
    <scope>NUCLEOTIDE SEQUENCE [LARGE SCALE GENOMIC DNA]</scope>
</reference>
<name>A0A4P9WC48_9FUNG</name>
<feature type="region of interest" description="Disordered" evidence="1">
    <location>
        <begin position="272"/>
        <end position="320"/>
    </location>
</feature>
<protein>
    <submittedName>
        <fullName evidence="2">Uncharacterized protein</fullName>
    </submittedName>
</protein>
<sequence length="483" mass="50314">MPTTVLQWLQKRHLDDGLFEFAILGSSPPPIEILMCSSPDSSPLDGFTDAIKRVLNSSGSPPNKSGAGPSLQRQELVFLYSITSCKPHGLSEEDYFTLFNTGGAESALVEKVPIQKGFNKILTFAPGPCPATGCTQDWVDVGATVDVARWYHSMQTWSDGQILMVGGSKAGGLVLNTPRVNEPAYEISIDGHSLSAVPLPYPEFTDSDRPGKSCKASPFLPKPRTFPASDSTVLLPLKASENYRPEAMVCGGSSSNAPSSWLSQMPSDLGTFVSPVTSPVPSSSPTIPPGPLSSPPRLPASSSAPTKPPTPTSSSPPIAAITGGAAGGAVLLLVGGPYVGKSCSSRKEHRIKRLGIQERVDATLKPAFVSIAPSTHPFPPPGKSSLSHDDTRSGSIEGSSPGTGPASYASGNVLVGEVHTSPAKRPAPSAPANPVVGDPPPAYNAALPVTPRTESEPTIRRAPRGSPQPTPTRSVATQATRLL</sequence>
<evidence type="ECO:0000313" key="2">
    <source>
        <dbReference type="EMBL" id="RKO89215.1"/>
    </source>
</evidence>
<dbReference type="EMBL" id="KZ996221">
    <property type="protein sequence ID" value="RKO89215.1"/>
    <property type="molecule type" value="Genomic_DNA"/>
</dbReference>
<feature type="compositionally biased region" description="Polar residues" evidence="1">
    <location>
        <begin position="393"/>
        <end position="402"/>
    </location>
</feature>
<gene>
    <name evidence="2" type="ORF">BDK51DRAFT_46714</name>
</gene>
<feature type="compositionally biased region" description="Pro residues" evidence="1">
    <location>
        <begin position="286"/>
        <end position="298"/>
    </location>
</feature>
<dbReference type="AlphaFoldDB" id="A0A4P9WC48"/>
<dbReference type="PANTHER" id="PTHR32208:SF21">
    <property type="entry name" value="LOW QUALITY PROTEIN: ALDEHYDE OXIDASE GLOX-LIKE"/>
    <property type="match status" value="1"/>
</dbReference>
<feature type="compositionally biased region" description="Low complexity" evidence="1">
    <location>
        <begin position="423"/>
        <end position="434"/>
    </location>
</feature>
<dbReference type="InterPro" id="IPR037293">
    <property type="entry name" value="Gal_Oxidase_central_sf"/>
</dbReference>
<dbReference type="PANTHER" id="PTHR32208">
    <property type="entry name" value="SECRETED PROTEIN-RELATED"/>
    <property type="match status" value="1"/>
</dbReference>
<dbReference type="Gene3D" id="2.130.10.80">
    <property type="entry name" value="Galactose oxidase/kelch, beta-propeller"/>
    <property type="match status" value="1"/>
</dbReference>
<keyword evidence="3" id="KW-1185">Reference proteome</keyword>
<dbReference type="Proteomes" id="UP000269721">
    <property type="component" value="Unassembled WGS sequence"/>
</dbReference>
<proteinExistence type="predicted"/>
<organism evidence="2 3">
    <name type="scientific">Blyttiomyces helicus</name>
    <dbReference type="NCBI Taxonomy" id="388810"/>
    <lineage>
        <taxon>Eukaryota</taxon>
        <taxon>Fungi</taxon>
        <taxon>Fungi incertae sedis</taxon>
        <taxon>Chytridiomycota</taxon>
        <taxon>Chytridiomycota incertae sedis</taxon>
        <taxon>Chytridiomycetes</taxon>
        <taxon>Chytridiomycetes incertae sedis</taxon>
        <taxon>Blyttiomyces</taxon>
    </lineage>
</organism>
<feature type="compositionally biased region" description="Polar residues" evidence="1">
    <location>
        <begin position="471"/>
        <end position="483"/>
    </location>
</feature>
<feature type="region of interest" description="Disordered" evidence="1">
    <location>
        <begin position="371"/>
        <end position="483"/>
    </location>
</feature>